<dbReference type="Proteomes" id="UP001411173">
    <property type="component" value="Unassembled WGS sequence"/>
</dbReference>
<evidence type="ECO:0000256" key="1">
    <source>
        <dbReference type="ARBA" id="ARBA00023015"/>
    </source>
</evidence>
<dbReference type="InterPro" id="IPR011051">
    <property type="entry name" value="RmlC_Cupin_sf"/>
</dbReference>
<feature type="domain" description="HTH araC/xylS-type" evidence="6">
    <location>
        <begin position="167"/>
        <end position="264"/>
    </location>
</feature>
<keyword evidence="3" id="KW-0010">Activator</keyword>
<dbReference type="PRINTS" id="PR00032">
    <property type="entry name" value="HTHARAC"/>
</dbReference>
<keyword evidence="4" id="KW-0804">Transcription</keyword>
<evidence type="ECO:0000256" key="3">
    <source>
        <dbReference type="ARBA" id="ARBA00023159"/>
    </source>
</evidence>
<sequence length="266" mass="29379">MRGKTTTQYAEKGVLPDERDAAPYGIQGLRQLQYNSGSEEPFHAHEQGQFIAPLQGVAKVRTGQEVWVLFPGRGLWIPGDMPHGLEAVDKVISWNIYFSPQASRGYPQACKGLSVTPLMQALMAAGSAGEIDTTRQQLIFGLLSNEFQRLAPATLCHLTLPQERRLQKVCKALCSEPGHAATLAWWSTQVGASERTLARLFRKETALGFTEWRQQVRLLEAVCSLARGVAVNQLANELGYTSPSAFITMFKKKLGASPQRYFQSAL</sequence>
<dbReference type="EMBL" id="JBCIVJ010000028">
    <property type="protein sequence ID" value="MEN0581795.1"/>
    <property type="molecule type" value="Genomic_DNA"/>
</dbReference>
<dbReference type="PROSITE" id="PS01124">
    <property type="entry name" value="HTH_ARAC_FAMILY_2"/>
    <property type="match status" value="1"/>
</dbReference>
<dbReference type="InterPro" id="IPR014710">
    <property type="entry name" value="RmlC-like_jellyroll"/>
</dbReference>
<accession>A0ABU9VAV6</accession>
<dbReference type="InterPro" id="IPR003313">
    <property type="entry name" value="AraC-bd"/>
</dbReference>
<dbReference type="PANTHER" id="PTHR11019:SF159">
    <property type="entry name" value="TRANSCRIPTIONAL REGULATOR-RELATED"/>
    <property type="match status" value="1"/>
</dbReference>
<dbReference type="PANTHER" id="PTHR11019">
    <property type="entry name" value="HTH-TYPE TRANSCRIPTIONAL REGULATOR NIMR"/>
    <property type="match status" value="1"/>
</dbReference>
<evidence type="ECO:0000256" key="2">
    <source>
        <dbReference type="ARBA" id="ARBA00023125"/>
    </source>
</evidence>
<keyword evidence="2" id="KW-0238">DNA-binding</keyword>
<dbReference type="Pfam" id="PF12833">
    <property type="entry name" value="HTH_18"/>
    <property type="match status" value="1"/>
</dbReference>
<dbReference type="InterPro" id="IPR020449">
    <property type="entry name" value="Tscrpt_reg_AraC-type_HTH"/>
</dbReference>
<dbReference type="Gene3D" id="1.10.10.60">
    <property type="entry name" value="Homeodomain-like"/>
    <property type="match status" value="1"/>
</dbReference>
<comment type="caution">
    <text evidence="7">The sequence shown here is derived from an EMBL/GenBank/DDBJ whole genome shotgun (WGS) entry which is preliminary data.</text>
</comment>
<evidence type="ECO:0000313" key="7">
    <source>
        <dbReference type="EMBL" id="MEN0581795.1"/>
    </source>
</evidence>
<dbReference type="InterPro" id="IPR009057">
    <property type="entry name" value="Homeodomain-like_sf"/>
</dbReference>
<reference evidence="7 8" key="1">
    <citation type="submission" date="2024-02" db="EMBL/GenBank/DDBJ databases">
        <title>Whole genome of MDR Enterobacteriaceae from southern Thailand.</title>
        <authorList>
            <person name="Surachat K."/>
        </authorList>
    </citation>
    <scope>NUCLEOTIDE SEQUENCE [LARGE SCALE GENOMIC DNA]</scope>
    <source>
        <strain evidence="7 8">PSU_29</strain>
    </source>
</reference>
<dbReference type="CDD" id="cd06124">
    <property type="entry name" value="cupin_NimR-like_N"/>
    <property type="match status" value="1"/>
</dbReference>
<protein>
    <recommendedName>
        <fullName evidence="5">Arabinose operon regulatory protein</fullName>
    </recommendedName>
</protein>
<keyword evidence="8" id="KW-1185">Reference proteome</keyword>
<dbReference type="PROSITE" id="PS00041">
    <property type="entry name" value="HTH_ARAC_FAMILY_1"/>
    <property type="match status" value="1"/>
</dbReference>
<dbReference type="Gene3D" id="2.60.120.10">
    <property type="entry name" value="Jelly Rolls"/>
    <property type="match status" value="1"/>
</dbReference>
<dbReference type="RefSeq" id="WP_090080813.1">
    <property type="nucleotide sequence ID" value="NZ_JBCIVJ010000028.1"/>
</dbReference>
<dbReference type="InterPro" id="IPR018062">
    <property type="entry name" value="HTH_AraC-typ_CS"/>
</dbReference>
<dbReference type="SUPFAM" id="SSF46689">
    <property type="entry name" value="Homeodomain-like"/>
    <property type="match status" value="1"/>
</dbReference>
<dbReference type="InterPro" id="IPR018060">
    <property type="entry name" value="HTH_AraC"/>
</dbReference>
<name>A0ABU9VAV6_9ENTR</name>
<proteinExistence type="predicted"/>
<dbReference type="SUPFAM" id="SSF51182">
    <property type="entry name" value="RmlC-like cupins"/>
    <property type="match status" value="1"/>
</dbReference>
<dbReference type="SMART" id="SM00342">
    <property type="entry name" value="HTH_ARAC"/>
    <property type="match status" value="1"/>
</dbReference>
<organism evidence="7 8">
    <name type="scientific">Phytobacter palmae</name>
    <dbReference type="NCBI Taxonomy" id="1855371"/>
    <lineage>
        <taxon>Bacteria</taxon>
        <taxon>Pseudomonadati</taxon>
        <taxon>Pseudomonadota</taxon>
        <taxon>Gammaproteobacteria</taxon>
        <taxon>Enterobacterales</taxon>
        <taxon>Enterobacteriaceae</taxon>
        <taxon>Phytobacter</taxon>
    </lineage>
</organism>
<keyword evidence="1" id="KW-0805">Transcription regulation</keyword>
<evidence type="ECO:0000313" key="8">
    <source>
        <dbReference type="Proteomes" id="UP001411173"/>
    </source>
</evidence>
<evidence type="ECO:0000256" key="4">
    <source>
        <dbReference type="ARBA" id="ARBA00023163"/>
    </source>
</evidence>
<dbReference type="Pfam" id="PF02311">
    <property type="entry name" value="AraC_binding"/>
    <property type="match status" value="1"/>
</dbReference>
<gene>
    <name evidence="7" type="ORF">AAIG39_22735</name>
</gene>
<evidence type="ECO:0000259" key="6">
    <source>
        <dbReference type="PROSITE" id="PS01124"/>
    </source>
</evidence>
<evidence type="ECO:0000256" key="5">
    <source>
        <dbReference type="ARBA" id="ARBA00044978"/>
    </source>
</evidence>